<evidence type="ECO:0000256" key="3">
    <source>
        <dbReference type="SAM" id="SignalP"/>
    </source>
</evidence>
<dbReference type="Pfam" id="PF08139">
    <property type="entry name" value="LPAM_1"/>
    <property type="match status" value="1"/>
</dbReference>
<comment type="caution">
    <text evidence="4">The sequence shown here is derived from an EMBL/GenBank/DDBJ whole genome shotgun (WGS) entry which is preliminary data.</text>
</comment>
<feature type="compositionally biased region" description="Pro residues" evidence="2">
    <location>
        <begin position="20"/>
        <end position="29"/>
    </location>
</feature>
<dbReference type="Proteomes" id="UP000581769">
    <property type="component" value="Unassembled WGS sequence"/>
</dbReference>
<proteinExistence type="predicted"/>
<evidence type="ECO:0000313" key="4">
    <source>
        <dbReference type="EMBL" id="MBB4688381.1"/>
    </source>
</evidence>
<dbReference type="InterPro" id="IPR012640">
    <property type="entry name" value="Membr_lipoprot_lipid_attach_CS"/>
</dbReference>
<protein>
    <recommendedName>
        <fullName evidence="6">Lipoprotein</fullName>
    </recommendedName>
</protein>
<accession>A0A840IZU3</accession>
<evidence type="ECO:0008006" key="6">
    <source>
        <dbReference type="Google" id="ProtNLM"/>
    </source>
</evidence>
<name>A0A840IZU3_9PSEU</name>
<organism evidence="4 5">
    <name type="scientific">Amycolatopsis jiangsuensis</name>
    <dbReference type="NCBI Taxonomy" id="1181879"/>
    <lineage>
        <taxon>Bacteria</taxon>
        <taxon>Bacillati</taxon>
        <taxon>Actinomycetota</taxon>
        <taxon>Actinomycetes</taxon>
        <taxon>Pseudonocardiales</taxon>
        <taxon>Pseudonocardiaceae</taxon>
        <taxon>Amycolatopsis</taxon>
    </lineage>
</organism>
<evidence type="ECO:0000313" key="5">
    <source>
        <dbReference type="Proteomes" id="UP000581769"/>
    </source>
</evidence>
<feature type="signal peptide" evidence="3">
    <location>
        <begin position="1"/>
        <end position="24"/>
    </location>
</feature>
<keyword evidence="1 3" id="KW-0732">Signal</keyword>
<keyword evidence="5" id="KW-1185">Reference proteome</keyword>
<evidence type="ECO:0000256" key="1">
    <source>
        <dbReference type="ARBA" id="ARBA00022729"/>
    </source>
</evidence>
<feature type="chain" id="PRO_5033049822" description="Lipoprotein" evidence="3">
    <location>
        <begin position="25"/>
        <end position="158"/>
    </location>
</feature>
<dbReference type="PROSITE" id="PS51257">
    <property type="entry name" value="PROKAR_LIPOPROTEIN"/>
    <property type="match status" value="1"/>
</dbReference>
<feature type="region of interest" description="Disordered" evidence="2">
    <location>
        <begin position="20"/>
        <end position="73"/>
    </location>
</feature>
<sequence length="158" mass="15706">MKRWFAGALLVAALAGCSPEPPSAPPVTLPAPSSSFHSMFSSTPATPSTSSPATTAGPALTSQPMTAADGRKTSACRDGSCEILVTAGTSVPFTTYNGSGSAMVDSVGPEGIVLTVSAGISGQFTSGPSAGQFAELNDVKFVLAAARAGRGVLRLTRG</sequence>
<dbReference type="RefSeq" id="WP_184783078.1">
    <property type="nucleotide sequence ID" value="NZ_JACHMG010000001.1"/>
</dbReference>
<feature type="compositionally biased region" description="Low complexity" evidence="2">
    <location>
        <begin position="30"/>
        <end position="62"/>
    </location>
</feature>
<evidence type="ECO:0000256" key="2">
    <source>
        <dbReference type="SAM" id="MobiDB-lite"/>
    </source>
</evidence>
<dbReference type="EMBL" id="JACHMG010000001">
    <property type="protein sequence ID" value="MBB4688381.1"/>
    <property type="molecule type" value="Genomic_DNA"/>
</dbReference>
<gene>
    <name evidence="4" type="ORF">BJY18_005866</name>
</gene>
<dbReference type="AlphaFoldDB" id="A0A840IZU3"/>
<reference evidence="4 5" key="1">
    <citation type="submission" date="2020-08" db="EMBL/GenBank/DDBJ databases">
        <title>Sequencing the genomes of 1000 actinobacteria strains.</title>
        <authorList>
            <person name="Klenk H.-P."/>
        </authorList>
    </citation>
    <scope>NUCLEOTIDE SEQUENCE [LARGE SCALE GENOMIC DNA]</scope>
    <source>
        <strain evidence="4 5">DSM 45859</strain>
    </source>
</reference>